<reference evidence="5 6" key="1">
    <citation type="submission" date="2023-06" db="EMBL/GenBank/DDBJ databases">
        <authorList>
            <person name="Oyuntsetseg B."/>
            <person name="Kim S.B."/>
        </authorList>
    </citation>
    <scope>NUCLEOTIDE SEQUENCE [LARGE SCALE GENOMIC DNA]</scope>
    <source>
        <strain evidence="5 6">4-36</strain>
    </source>
</reference>
<keyword evidence="3" id="KW-0804">Transcription</keyword>
<dbReference type="SMART" id="SM00866">
    <property type="entry name" value="UTRA"/>
    <property type="match status" value="1"/>
</dbReference>
<keyword evidence="1" id="KW-0805">Transcription regulation</keyword>
<dbReference type="GO" id="GO:0003700">
    <property type="term" value="F:DNA-binding transcription factor activity"/>
    <property type="evidence" value="ECO:0007669"/>
    <property type="project" value="InterPro"/>
</dbReference>
<evidence type="ECO:0000313" key="6">
    <source>
        <dbReference type="Proteomes" id="UP001239397"/>
    </source>
</evidence>
<dbReference type="Pfam" id="PF07702">
    <property type="entry name" value="UTRA"/>
    <property type="match status" value="1"/>
</dbReference>
<dbReference type="InterPro" id="IPR050679">
    <property type="entry name" value="Bact_HTH_transcr_reg"/>
</dbReference>
<feature type="domain" description="HTH gntR-type" evidence="4">
    <location>
        <begin position="7"/>
        <end position="75"/>
    </location>
</feature>
<dbReference type="InterPro" id="IPR000524">
    <property type="entry name" value="Tscrpt_reg_HTH_GntR"/>
</dbReference>
<dbReference type="InterPro" id="IPR028978">
    <property type="entry name" value="Chorismate_lyase_/UTRA_dom_sf"/>
</dbReference>
<dbReference type="PROSITE" id="PS50949">
    <property type="entry name" value="HTH_GNTR"/>
    <property type="match status" value="1"/>
</dbReference>
<dbReference type="EMBL" id="CP127295">
    <property type="protein sequence ID" value="WIY00074.1"/>
    <property type="molecule type" value="Genomic_DNA"/>
</dbReference>
<dbReference type="Proteomes" id="UP001239397">
    <property type="component" value="Chromosome"/>
</dbReference>
<dbReference type="GO" id="GO:0045892">
    <property type="term" value="P:negative regulation of DNA-templated transcription"/>
    <property type="evidence" value="ECO:0007669"/>
    <property type="project" value="TreeGrafter"/>
</dbReference>
<evidence type="ECO:0000313" key="5">
    <source>
        <dbReference type="EMBL" id="WIY00074.1"/>
    </source>
</evidence>
<dbReference type="PANTHER" id="PTHR44846:SF17">
    <property type="entry name" value="GNTR-FAMILY TRANSCRIPTIONAL REGULATOR"/>
    <property type="match status" value="1"/>
</dbReference>
<dbReference type="InterPro" id="IPR036388">
    <property type="entry name" value="WH-like_DNA-bd_sf"/>
</dbReference>
<keyword evidence="2" id="KW-0238">DNA-binding</keyword>
<keyword evidence="6" id="KW-1185">Reference proteome</keyword>
<evidence type="ECO:0000256" key="2">
    <source>
        <dbReference type="ARBA" id="ARBA00023125"/>
    </source>
</evidence>
<name>A0A9Y2NFT0_9PSEU</name>
<dbReference type="Gene3D" id="3.40.1410.10">
    <property type="entry name" value="Chorismate lyase-like"/>
    <property type="match status" value="1"/>
</dbReference>
<dbReference type="Pfam" id="PF00392">
    <property type="entry name" value="GntR"/>
    <property type="match status" value="1"/>
</dbReference>
<evidence type="ECO:0000256" key="3">
    <source>
        <dbReference type="ARBA" id="ARBA00023163"/>
    </source>
</evidence>
<dbReference type="InterPro" id="IPR011663">
    <property type="entry name" value="UTRA"/>
</dbReference>
<dbReference type="AlphaFoldDB" id="A0A9Y2NFT0"/>
<accession>A0A9Y2NFT0</accession>
<dbReference type="Gene3D" id="1.10.10.10">
    <property type="entry name" value="Winged helix-like DNA-binding domain superfamily/Winged helix DNA-binding domain"/>
    <property type="match status" value="1"/>
</dbReference>
<gene>
    <name evidence="5" type="ORF">QRX60_39410</name>
</gene>
<proteinExistence type="predicted"/>
<dbReference type="PRINTS" id="PR00035">
    <property type="entry name" value="HTHGNTR"/>
</dbReference>
<protein>
    <submittedName>
        <fullName evidence="5">GntR family transcriptional regulator</fullName>
    </submittedName>
</protein>
<sequence>MENSTSGHMYERIAAAIRDQILARTLEPGSRLPTQGELSDTYGASRIVVRQALDLLEAEGLIDRQQGGRATVRLYDPLIRRADLHYRSEPGAPFADEAIATERVPRYSYETKPDRAGLETAHRLKISVGDEVMRTDYVSYANDEPRMLTTSYEPLAITRGTPIEKPEEGPLMGAGIVDRFTSIGLRPTEVRERLHSRMPRPSEAERLQIRPGTPVVAIVRTSFSGNTPVETADILLAANQYKLEYTTKVAPLPADS</sequence>
<evidence type="ECO:0000259" key="4">
    <source>
        <dbReference type="PROSITE" id="PS50949"/>
    </source>
</evidence>
<dbReference type="CDD" id="cd07377">
    <property type="entry name" value="WHTH_GntR"/>
    <property type="match status" value="1"/>
</dbReference>
<dbReference type="KEGG" id="amog:QRX60_39410"/>
<dbReference type="SMART" id="SM00345">
    <property type="entry name" value="HTH_GNTR"/>
    <property type="match status" value="1"/>
</dbReference>
<dbReference type="RefSeq" id="WP_285996546.1">
    <property type="nucleotide sequence ID" value="NZ_CP127295.1"/>
</dbReference>
<dbReference type="PANTHER" id="PTHR44846">
    <property type="entry name" value="MANNOSYL-D-GLYCERATE TRANSPORT/METABOLISM SYSTEM REPRESSOR MNGR-RELATED"/>
    <property type="match status" value="1"/>
</dbReference>
<evidence type="ECO:0000256" key="1">
    <source>
        <dbReference type="ARBA" id="ARBA00023015"/>
    </source>
</evidence>
<dbReference type="SUPFAM" id="SSF46785">
    <property type="entry name" value="Winged helix' DNA-binding domain"/>
    <property type="match status" value="1"/>
</dbReference>
<dbReference type="SUPFAM" id="SSF64288">
    <property type="entry name" value="Chorismate lyase-like"/>
    <property type="match status" value="1"/>
</dbReference>
<organism evidence="5 6">
    <name type="scientific">Amycolatopsis mongoliensis</name>
    <dbReference type="NCBI Taxonomy" id="715475"/>
    <lineage>
        <taxon>Bacteria</taxon>
        <taxon>Bacillati</taxon>
        <taxon>Actinomycetota</taxon>
        <taxon>Actinomycetes</taxon>
        <taxon>Pseudonocardiales</taxon>
        <taxon>Pseudonocardiaceae</taxon>
        <taxon>Amycolatopsis</taxon>
    </lineage>
</organism>
<dbReference type="GO" id="GO:0003677">
    <property type="term" value="F:DNA binding"/>
    <property type="evidence" value="ECO:0007669"/>
    <property type="project" value="UniProtKB-KW"/>
</dbReference>
<dbReference type="InterPro" id="IPR036390">
    <property type="entry name" value="WH_DNA-bd_sf"/>
</dbReference>